<protein>
    <submittedName>
        <fullName evidence="1">Uncharacterized protein</fullName>
    </submittedName>
</protein>
<proteinExistence type="predicted"/>
<dbReference type="Proteomes" id="UP000257109">
    <property type="component" value="Unassembled WGS sequence"/>
</dbReference>
<organism evidence="1 2">
    <name type="scientific">Mucuna pruriens</name>
    <name type="common">Velvet bean</name>
    <name type="synonym">Dolichos pruriens</name>
    <dbReference type="NCBI Taxonomy" id="157652"/>
    <lineage>
        <taxon>Eukaryota</taxon>
        <taxon>Viridiplantae</taxon>
        <taxon>Streptophyta</taxon>
        <taxon>Embryophyta</taxon>
        <taxon>Tracheophyta</taxon>
        <taxon>Spermatophyta</taxon>
        <taxon>Magnoliopsida</taxon>
        <taxon>eudicotyledons</taxon>
        <taxon>Gunneridae</taxon>
        <taxon>Pentapetalae</taxon>
        <taxon>rosids</taxon>
        <taxon>fabids</taxon>
        <taxon>Fabales</taxon>
        <taxon>Fabaceae</taxon>
        <taxon>Papilionoideae</taxon>
        <taxon>50 kb inversion clade</taxon>
        <taxon>NPAAA clade</taxon>
        <taxon>indigoferoid/millettioid clade</taxon>
        <taxon>Phaseoleae</taxon>
        <taxon>Mucuna</taxon>
    </lineage>
</organism>
<evidence type="ECO:0000313" key="1">
    <source>
        <dbReference type="EMBL" id="RDY05658.1"/>
    </source>
</evidence>
<dbReference type="AlphaFoldDB" id="A0A371HS81"/>
<sequence>WHELATQVQPPITVRVMVTMFIDTFPSPYYDRVVGNVASTFVDLVMVGERIELGILRGMFAQVSNNMGFTKKPALEKKKGETNVVVVELVFPLTKTNTSSYPTRI</sequence>
<dbReference type="OrthoDB" id="1750196at2759"/>
<accession>A0A371HS81</accession>
<feature type="non-terminal residue" evidence="1">
    <location>
        <position position="1"/>
    </location>
</feature>
<gene>
    <name evidence="1" type="ORF">CR513_10479</name>
</gene>
<keyword evidence="2" id="KW-1185">Reference proteome</keyword>
<reference evidence="1" key="1">
    <citation type="submission" date="2018-05" db="EMBL/GenBank/DDBJ databases">
        <title>Draft genome of Mucuna pruriens seed.</title>
        <authorList>
            <person name="Nnadi N.E."/>
            <person name="Vos R."/>
            <person name="Hasami M.H."/>
            <person name="Devisetty U.K."/>
            <person name="Aguiy J.C."/>
        </authorList>
    </citation>
    <scope>NUCLEOTIDE SEQUENCE [LARGE SCALE GENOMIC DNA]</scope>
    <source>
        <strain evidence="1">JCA_2017</strain>
    </source>
</reference>
<dbReference type="EMBL" id="QJKJ01001837">
    <property type="protein sequence ID" value="RDY05658.1"/>
    <property type="molecule type" value="Genomic_DNA"/>
</dbReference>
<evidence type="ECO:0000313" key="2">
    <source>
        <dbReference type="Proteomes" id="UP000257109"/>
    </source>
</evidence>
<comment type="caution">
    <text evidence="1">The sequence shown here is derived from an EMBL/GenBank/DDBJ whole genome shotgun (WGS) entry which is preliminary data.</text>
</comment>
<name>A0A371HS81_MUCPR</name>